<gene>
    <name evidence="1" type="ORF">CEJ45_13545</name>
</gene>
<dbReference type="Proteomes" id="UP000214747">
    <property type="component" value="Unassembled WGS sequence"/>
</dbReference>
<protein>
    <submittedName>
        <fullName evidence="1">Uncharacterized protein</fullName>
    </submittedName>
</protein>
<dbReference type="RefSeq" id="WP_088755621.1">
    <property type="nucleotide sequence ID" value="NZ_NJGV01000011.1"/>
</dbReference>
<organism evidence="1 2">
    <name type="scientific">Herbaspirillum aquaticum</name>
    <dbReference type="NCBI Taxonomy" id="568783"/>
    <lineage>
        <taxon>Bacteria</taxon>
        <taxon>Pseudomonadati</taxon>
        <taxon>Pseudomonadota</taxon>
        <taxon>Betaproteobacteria</taxon>
        <taxon>Burkholderiales</taxon>
        <taxon>Oxalobacteraceae</taxon>
        <taxon>Herbaspirillum</taxon>
    </lineage>
</organism>
<accession>A0A225SS55</accession>
<dbReference type="InterPro" id="IPR046239">
    <property type="entry name" value="DUF6272"/>
</dbReference>
<comment type="caution">
    <text evidence="1">The sequence shown here is derived from an EMBL/GenBank/DDBJ whole genome shotgun (WGS) entry which is preliminary data.</text>
</comment>
<keyword evidence="2" id="KW-1185">Reference proteome</keyword>
<sequence>MNSIQQEWAEFHSYVARRDIVFYYVGYFSQTIIAAMAEAVKLRAEHTGALAQTRRKLFSSFIEMAQNIVHYSADLHEKEGKVTEPPMRHGAVYITQTDGRYFLHCANPVDTEMADKLREKLEHLRSLTNDEIKAAYKEMLRAETPADSKGAGLGFLTVARDASAPLDFEFSRPADDGAQTFYLRATI</sequence>
<dbReference type="EMBL" id="NJGV01000011">
    <property type="protein sequence ID" value="OWY34014.1"/>
    <property type="molecule type" value="Genomic_DNA"/>
</dbReference>
<dbReference type="Pfam" id="PF19788">
    <property type="entry name" value="DUF6272"/>
    <property type="match status" value="1"/>
</dbReference>
<evidence type="ECO:0000313" key="2">
    <source>
        <dbReference type="Proteomes" id="UP000214747"/>
    </source>
</evidence>
<proteinExistence type="predicted"/>
<dbReference type="NCBIfam" id="NF038262">
    <property type="entry name" value="SiaB_fam_kinase"/>
    <property type="match status" value="1"/>
</dbReference>
<dbReference type="AlphaFoldDB" id="A0A225SS55"/>
<evidence type="ECO:0000313" key="1">
    <source>
        <dbReference type="EMBL" id="OWY34014.1"/>
    </source>
</evidence>
<reference evidence="1 2" key="1">
    <citation type="journal article" date="2010" name="Int. J. Syst. Evol. Microbiol.">
        <title>Reclassification of Herbaspirillum putei as a later heterotypic synonym of Herbaspirillum huttiense, with the description of H. huttiense subsp. huttiense subsp. nov. and H. huttiense subsp. putei subsp. nov., comb. nov., and description of Herbaspirillum aquaticum sp. nov.</title>
        <authorList>
            <person name="Dobritsa A.P."/>
            <person name="Reddy M.C."/>
            <person name="Samadpour M."/>
        </authorList>
    </citation>
    <scope>NUCLEOTIDE SEQUENCE [LARGE SCALE GENOMIC DNA]</scope>
    <source>
        <strain evidence="1 2">IEH 4430</strain>
    </source>
</reference>
<name>A0A225SS55_9BURK</name>